<dbReference type="GO" id="GO:0005764">
    <property type="term" value="C:lysosome"/>
    <property type="evidence" value="ECO:0007669"/>
    <property type="project" value="TreeGrafter"/>
</dbReference>
<feature type="active site" description="Nucleophile" evidence="13">
    <location>
        <position position="208"/>
    </location>
</feature>
<organism evidence="18">
    <name type="scientific">Culicoides sonorensis</name>
    <name type="common">Biting midge</name>
    <dbReference type="NCBI Taxonomy" id="179676"/>
    <lineage>
        <taxon>Eukaryota</taxon>
        <taxon>Metazoa</taxon>
        <taxon>Ecdysozoa</taxon>
        <taxon>Arthropoda</taxon>
        <taxon>Hexapoda</taxon>
        <taxon>Insecta</taxon>
        <taxon>Pterygota</taxon>
        <taxon>Neoptera</taxon>
        <taxon>Endopterygota</taxon>
        <taxon>Diptera</taxon>
        <taxon>Nematocera</taxon>
        <taxon>Chironomoidea</taxon>
        <taxon>Ceratopogonidae</taxon>
        <taxon>Ceratopogoninae</taxon>
        <taxon>Culicoides</taxon>
        <taxon>Monoculicoides</taxon>
    </lineage>
</organism>
<dbReference type="OMA" id="YKPIINI"/>
<sequence length="345" mass="37540">MKIYLLLFSIQFIILPVNSQTLPLVINTWGFTDATREAWDAVYQRNLSSIDSVVLGCSVCEREQCDGTVGYGGSPDENGETTLDAMIMDGKTMNMGAVAALRNVKDVIALAKHVLLYTKHSMLVGSQATEFAEMQGFKTEPLSTNTSKDMWRSWRENNCQPNYWVNVKPNPEASCGPYKPITENDIDVKSHSLKEYSVIGYGKYNHDTIGMIVIDRAGNIASGTSTNGARHKIPGRVGDSPIPGAGSYADNEVGAAAATGDGDVLMRFLPSFLAVELMRQGHTPKEAGKIALSRITKHYSEFMGAIVVADKNGNYGAACHGIDEFPFSVYNLASNHVQLIKIGCK</sequence>
<evidence type="ECO:0000256" key="12">
    <source>
        <dbReference type="ARBA" id="ARBA00080645"/>
    </source>
</evidence>
<protein>
    <recommendedName>
        <fullName evidence="9">N(4)-(beta-N-acetylglucosaminyl)-L-asparaginase</fullName>
        <ecNumber evidence="9">3.5.1.26</ecNumber>
    </recommendedName>
    <alternativeName>
        <fullName evidence="11">Aspartylglucosaminidase</fullName>
    </alternativeName>
    <alternativeName>
        <fullName evidence="10">Glycosylasparaginase</fullName>
    </alternativeName>
    <alternativeName>
        <fullName evidence="12">N4-(N-acetyl-beta-glucosaminyl)-L-asparagine amidase</fullName>
    </alternativeName>
</protein>
<reference evidence="18" key="2">
    <citation type="submission" date="2018-07" db="EMBL/GenBank/DDBJ databases">
        <authorList>
            <person name="Quirk P.G."/>
            <person name="Krulwich T.A."/>
        </authorList>
    </citation>
    <scope>NUCLEOTIDE SEQUENCE</scope>
</reference>
<feature type="chain" id="PRO_5036328690" description="N(4)-(beta-N-acetylglucosaminyl)-L-asparaginase" evidence="16">
    <location>
        <begin position="20"/>
        <end position="345"/>
    </location>
</feature>
<dbReference type="PANTHER" id="PTHR10188">
    <property type="entry name" value="L-ASPARAGINASE"/>
    <property type="match status" value="1"/>
</dbReference>
<dbReference type="PANTHER" id="PTHR10188:SF6">
    <property type="entry name" value="N(4)-(BETA-N-ACETYLGLUCOSAMINYL)-L-ASPARAGINASE"/>
    <property type="match status" value="1"/>
</dbReference>
<keyword evidence="4" id="KW-0378">Hydrolase</keyword>
<reference evidence="17" key="1">
    <citation type="submission" date="2018-04" db="EMBL/GenBank/DDBJ databases">
        <authorList>
            <person name="Go L.Y."/>
            <person name="Mitchell J.A."/>
        </authorList>
    </citation>
    <scope>NUCLEOTIDE SEQUENCE</scope>
    <source>
        <tissue evidence="17">Whole organism</tissue>
    </source>
</reference>
<keyword evidence="5" id="KW-0068">Autocatalytic cleavage</keyword>
<evidence type="ECO:0000256" key="3">
    <source>
        <dbReference type="ARBA" id="ARBA00022670"/>
    </source>
</evidence>
<evidence type="ECO:0000256" key="1">
    <source>
        <dbReference type="ARBA" id="ARBA00010872"/>
    </source>
</evidence>
<evidence type="ECO:0000256" key="6">
    <source>
        <dbReference type="ARBA" id="ARBA00023157"/>
    </source>
</evidence>
<keyword evidence="6" id="KW-1015">Disulfide bond</keyword>
<gene>
    <name evidence="18" type="primary">CSON014530</name>
</gene>
<comment type="catalytic activity">
    <reaction evidence="7">
        <text>N(4)-(beta-N-acetyl-D-glucosaminyl)-L-asparagine + H2O = N-acetyl-beta-D-glucosaminylamine + L-aspartate + H(+)</text>
        <dbReference type="Rhea" id="RHEA:11544"/>
        <dbReference type="ChEBI" id="CHEBI:15377"/>
        <dbReference type="ChEBI" id="CHEBI:15378"/>
        <dbReference type="ChEBI" id="CHEBI:15947"/>
        <dbReference type="ChEBI" id="CHEBI:29991"/>
        <dbReference type="ChEBI" id="CHEBI:58080"/>
        <dbReference type="EC" id="3.5.1.26"/>
    </reaction>
</comment>
<proteinExistence type="inferred from homology"/>
<feature type="signal peptide" evidence="16">
    <location>
        <begin position="1"/>
        <end position="19"/>
    </location>
</feature>
<evidence type="ECO:0000256" key="13">
    <source>
        <dbReference type="PIRSR" id="PIRSR600246-1"/>
    </source>
</evidence>
<dbReference type="EMBL" id="UFQT01000828">
    <property type="protein sequence ID" value="SSX27438.1"/>
    <property type="molecule type" value="Genomic_DNA"/>
</dbReference>
<dbReference type="GO" id="GO:0008233">
    <property type="term" value="F:peptidase activity"/>
    <property type="evidence" value="ECO:0007669"/>
    <property type="project" value="UniProtKB-KW"/>
</dbReference>
<evidence type="ECO:0000256" key="15">
    <source>
        <dbReference type="PIRSR" id="PIRSR600246-3"/>
    </source>
</evidence>
<dbReference type="InterPro" id="IPR000246">
    <property type="entry name" value="Peptidase_T2"/>
</dbReference>
<feature type="binding site" evidence="14">
    <location>
        <begin position="236"/>
        <end position="239"/>
    </location>
    <ligand>
        <name>substrate</name>
    </ligand>
</feature>
<comment type="subunit">
    <text evidence="2">Heterotetramer of two alpha and two beta chains arranged as a dimer of alpha/beta heterodimers.</text>
</comment>
<dbReference type="SUPFAM" id="SSF56235">
    <property type="entry name" value="N-terminal nucleophile aminohydrolases (Ntn hydrolases)"/>
    <property type="match status" value="1"/>
</dbReference>
<evidence type="ECO:0000256" key="14">
    <source>
        <dbReference type="PIRSR" id="PIRSR600246-2"/>
    </source>
</evidence>
<dbReference type="AlphaFoldDB" id="A0A336MN77"/>
<evidence type="ECO:0000256" key="5">
    <source>
        <dbReference type="ARBA" id="ARBA00022813"/>
    </source>
</evidence>
<name>A0A336MN77_CULSO</name>
<comment type="similarity">
    <text evidence="1">Belongs to the Ntn-hydrolase family.</text>
</comment>
<evidence type="ECO:0000256" key="10">
    <source>
        <dbReference type="ARBA" id="ARBA00078726"/>
    </source>
</evidence>
<evidence type="ECO:0000256" key="7">
    <source>
        <dbReference type="ARBA" id="ARBA00050421"/>
    </source>
</evidence>
<evidence type="ECO:0000256" key="2">
    <source>
        <dbReference type="ARBA" id="ARBA00011601"/>
    </source>
</evidence>
<dbReference type="GO" id="GO:0003948">
    <property type="term" value="F:N4-(beta-N-acetylglucosaminyl)-L-asparaginase activity"/>
    <property type="evidence" value="ECO:0007669"/>
    <property type="project" value="UniProtKB-EC"/>
</dbReference>
<dbReference type="InterPro" id="IPR029055">
    <property type="entry name" value="Ntn_hydrolases_N"/>
</dbReference>
<evidence type="ECO:0000256" key="8">
    <source>
        <dbReference type="ARBA" id="ARBA00053295"/>
    </source>
</evidence>
<accession>A0A336MN77</accession>
<evidence type="ECO:0000313" key="18">
    <source>
        <dbReference type="EMBL" id="SSX27438.1"/>
    </source>
</evidence>
<evidence type="ECO:0000256" key="11">
    <source>
        <dbReference type="ARBA" id="ARBA00079301"/>
    </source>
</evidence>
<dbReference type="GO" id="GO:0006508">
    <property type="term" value="P:proteolysis"/>
    <property type="evidence" value="ECO:0007669"/>
    <property type="project" value="UniProtKB-KW"/>
</dbReference>
<evidence type="ECO:0000313" key="17">
    <source>
        <dbReference type="EMBL" id="SSX07095.1"/>
    </source>
</evidence>
<keyword evidence="16" id="KW-0732">Signal</keyword>
<evidence type="ECO:0000256" key="16">
    <source>
        <dbReference type="SAM" id="SignalP"/>
    </source>
</evidence>
<evidence type="ECO:0000256" key="4">
    <source>
        <dbReference type="ARBA" id="ARBA00022801"/>
    </source>
</evidence>
<comment type="function">
    <text evidence="8">Cleaves the GlcNAc-Asn bond which joins oligosaccharides to the peptide of asparagine-linked glycoproteins.</text>
</comment>
<dbReference type="VEuPathDB" id="VectorBase:CSON014530"/>
<dbReference type="EC" id="3.5.1.26" evidence="9"/>
<keyword evidence="3" id="KW-0645">Protease</keyword>
<feature type="site" description="Cleavage; by autolysis" evidence="15">
    <location>
        <begin position="207"/>
        <end position="208"/>
    </location>
</feature>
<dbReference type="CDD" id="cd04513">
    <property type="entry name" value="Glycosylasparaginase"/>
    <property type="match status" value="1"/>
</dbReference>
<feature type="binding site" evidence="14">
    <location>
        <begin position="259"/>
        <end position="262"/>
    </location>
    <ligand>
        <name>substrate</name>
    </ligand>
</feature>
<dbReference type="EMBL" id="UFQS01000828">
    <property type="protein sequence ID" value="SSX07095.1"/>
    <property type="molecule type" value="Genomic_DNA"/>
</dbReference>
<dbReference type="Gene3D" id="3.60.20.30">
    <property type="entry name" value="(Glycosyl)asparaginase"/>
    <property type="match status" value="1"/>
</dbReference>
<dbReference type="Pfam" id="PF01112">
    <property type="entry name" value="Asparaginase_2"/>
    <property type="match status" value="1"/>
</dbReference>
<evidence type="ECO:0000256" key="9">
    <source>
        <dbReference type="ARBA" id="ARBA00066729"/>
    </source>
</evidence>
<dbReference type="FunFam" id="3.60.20.30:FF:000003">
    <property type="entry name" value="N(4)-(Beta-N-acetylglucosaminyl)-L-asparaginase isoform X1"/>
    <property type="match status" value="1"/>
</dbReference>